<comment type="caution">
    <text evidence="2">The sequence shown here is derived from an EMBL/GenBank/DDBJ whole genome shotgun (WGS) entry which is preliminary data.</text>
</comment>
<dbReference type="Pfam" id="PF00532">
    <property type="entry name" value="Peripla_BP_1"/>
    <property type="match status" value="1"/>
</dbReference>
<accession>A0A917PJX1</accession>
<name>A0A917PJX1_9MICO</name>
<evidence type="ECO:0000313" key="2">
    <source>
        <dbReference type="EMBL" id="GGJ82319.1"/>
    </source>
</evidence>
<evidence type="ECO:0000259" key="1">
    <source>
        <dbReference type="Pfam" id="PF00532"/>
    </source>
</evidence>
<dbReference type="AlphaFoldDB" id="A0A917PJX1"/>
<dbReference type="RefSeq" id="WP_188743472.1">
    <property type="nucleotide sequence ID" value="NZ_BAABFW010000085.1"/>
</dbReference>
<dbReference type="PANTHER" id="PTHR30146:SF153">
    <property type="entry name" value="LACTOSE OPERON REPRESSOR"/>
    <property type="match status" value="1"/>
</dbReference>
<dbReference type="SUPFAM" id="SSF53822">
    <property type="entry name" value="Periplasmic binding protein-like I"/>
    <property type="match status" value="1"/>
</dbReference>
<organism evidence="2 3">
    <name type="scientific">Agromyces bauzanensis</name>
    <dbReference type="NCBI Taxonomy" id="1308924"/>
    <lineage>
        <taxon>Bacteria</taxon>
        <taxon>Bacillati</taxon>
        <taxon>Actinomycetota</taxon>
        <taxon>Actinomycetes</taxon>
        <taxon>Micrococcales</taxon>
        <taxon>Microbacteriaceae</taxon>
        <taxon>Agromyces</taxon>
    </lineage>
</organism>
<dbReference type="GO" id="GO:0000976">
    <property type="term" value="F:transcription cis-regulatory region binding"/>
    <property type="evidence" value="ECO:0007669"/>
    <property type="project" value="TreeGrafter"/>
</dbReference>
<dbReference type="InterPro" id="IPR028082">
    <property type="entry name" value="Peripla_BP_I"/>
</dbReference>
<feature type="domain" description="Periplasmic binding protein/LacI sugar binding" evidence="1">
    <location>
        <begin position="12"/>
        <end position="68"/>
    </location>
</feature>
<gene>
    <name evidence="2" type="ORF">GCM10011372_20940</name>
</gene>
<keyword evidence="3" id="KW-1185">Reference proteome</keyword>
<evidence type="ECO:0000313" key="3">
    <source>
        <dbReference type="Proteomes" id="UP000636956"/>
    </source>
</evidence>
<reference evidence="2" key="2">
    <citation type="submission" date="2020-09" db="EMBL/GenBank/DDBJ databases">
        <authorList>
            <person name="Sun Q."/>
            <person name="Zhou Y."/>
        </authorList>
    </citation>
    <scope>NUCLEOTIDE SEQUENCE</scope>
    <source>
        <strain evidence="2">CGMCC 1.8984</strain>
    </source>
</reference>
<dbReference type="GO" id="GO:0003700">
    <property type="term" value="F:DNA-binding transcription factor activity"/>
    <property type="evidence" value="ECO:0007669"/>
    <property type="project" value="TreeGrafter"/>
</dbReference>
<dbReference type="EMBL" id="BMMD01000011">
    <property type="protein sequence ID" value="GGJ82319.1"/>
    <property type="molecule type" value="Genomic_DNA"/>
</dbReference>
<protein>
    <recommendedName>
        <fullName evidence="1">Periplasmic binding protein/LacI sugar binding domain-containing protein</fullName>
    </recommendedName>
</protein>
<proteinExistence type="predicted"/>
<reference evidence="2" key="1">
    <citation type="journal article" date="2014" name="Int. J. Syst. Evol. Microbiol.">
        <title>Complete genome sequence of Corynebacterium casei LMG S-19264T (=DSM 44701T), isolated from a smear-ripened cheese.</title>
        <authorList>
            <consortium name="US DOE Joint Genome Institute (JGI-PGF)"/>
            <person name="Walter F."/>
            <person name="Albersmeier A."/>
            <person name="Kalinowski J."/>
            <person name="Ruckert C."/>
        </authorList>
    </citation>
    <scope>NUCLEOTIDE SEQUENCE</scope>
    <source>
        <strain evidence="2">CGMCC 1.8984</strain>
    </source>
</reference>
<sequence>MRPSVGSANWSGGLMATRHLIELGHRGIAAITGPEDMMCSLARLDGLRSATNSAGLEIRPGWIASATST</sequence>
<dbReference type="PANTHER" id="PTHR30146">
    <property type="entry name" value="LACI-RELATED TRANSCRIPTIONAL REPRESSOR"/>
    <property type="match status" value="1"/>
</dbReference>
<dbReference type="Gene3D" id="3.40.50.2300">
    <property type="match status" value="1"/>
</dbReference>
<dbReference type="Proteomes" id="UP000636956">
    <property type="component" value="Unassembled WGS sequence"/>
</dbReference>
<dbReference type="InterPro" id="IPR001761">
    <property type="entry name" value="Peripla_BP/Lac1_sug-bd_dom"/>
</dbReference>